<dbReference type="PROSITE" id="PS50837">
    <property type="entry name" value="NACHT"/>
    <property type="match status" value="1"/>
</dbReference>
<feature type="region of interest" description="Disordered" evidence="1">
    <location>
        <begin position="266"/>
        <end position="297"/>
    </location>
</feature>
<dbReference type="PANTHER" id="PTHR46844:SF1">
    <property type="entry name" value="SLR5058 PROTEIN"/>
    <property type="match status" value="1"/>
</dbReference>
<feature type="region of interest" description="Disordered" evidence="1">
    <location>
        <begin position="567"/>
        <end position="587"/>
    </location>
</feature>
<dbReference type="PANTHER" id="PTHR46844">
    <property type="entry name" value="SLR5058 PROTEIN"/>
    <property type="match status" value="1"/>
</dbReference>
<keyword evidence="4" id="KW-1185">Reference proteome</keyword>
<feature type="region of interest" description="Disordered" evidence="1">
    <location>
        <begin position="85"/>
        <end position="105"/>
    </location>
</feature>
<dbReference type="InterPro" id="IPR027417">
    <property type="entry name" value="P-loop_NTPase"/>
</dbReference>
<dbReference type="Pfam" id="PF05729">
    <property type="entry name" value="NACHT"/>
    <property type="match status" value="1"/>
</dbReference>
<dbReference type="Gene3D" id="3.40.50.300">
    <property type="entry name" value="P-loop containing nucleotide triphosphate hydrolases"/>
    <property type="match status" value="1"/>
</dbReference>
<dbReference type="EMBL" id="KQ434809">
    <property type="protein sequence ID" value="KZC06200.1"/>
    <property type="molecule type" value="Genomic_DNA"/>
</dbReference>
<dbReference type="InterPro" id="IPR007111">
    <property type="entry name" value="NACHT_NTPase"/>
</dbReference>
<evidence type="ECO:0000313" key="4">
    <source>
        <dbReference type="Proteomes" id="UP000076502"/>
    </source>
</evidence>
<dbReference type="SUPFAM" id="SSF52540">
    <property type="entry name" value="P-loop containing nucleoside triphosphate hydrolases"/>
    <property type="match status" value="1"/>
</dbReference>
<proteinExistence type="predicted"/>
<accession>A0A154P4Z2</accession>
<feature type="domain" description="NACHT" evidence="2">
    <location>
        <begin position="666"/>
        <end position="786"/>
    </location>
</feature>
<organism evidence="3 4">
    <name type="scientific">Dufourea novaeangliae</name>
    <name type="common">Sweat bee</name>
    <dbReference type="NCBI Taxonomy" id="178035"/>
    <lineage>
        <taxon>Eukaryota</taxon>
        <taxon>Metazoa</taxon>
        <taxon>Ecdysozoa</taxon>
        <taxon>Arthropoda</taxon>
        <taxon>Hexapoda</taxon>
        <taxon>Insecta</taxon>
        <taxon>Pterygota</taxon>
        <taxon>Neoptera</taxon>
        <taxon>Endopterygota</taxon>
        <taxon>Hymenoptera</taxon>
        <taxon>Apocrita</taxon>
        <taxon>Aculeata</taxon>
        <taxon>Apoidea</taxon>
        <taxon>Anthophila</taxon>
        <taxon>Halictidae</taxon>
        <taxon>Rophitinae</taxon>
        <taxon>Dufourea</taxon>
    </lineage>
</organism>
<dbReference type="STRING" id="178035.A0A154P4Z2"/>
<evidence type="ECO:0000256" key="1">
    <source>
        <dbReference type="SAM" id="MobiDB-lite"/>
    </source>
</evidence>
<dbReference type="OrthoDB" id="120976at2759"/>
<dbReference type="Proteomes" id="UP000076502">
    <property type="component" value="Unassembled WGS sequence"/>
</dbReference>
<evidence type="ECO:0000313" key="3">
    <source>
        <dbReference type="EMBL" id="KZC06200.1"/>
    </source>
</evidence>
<feature type="compositionally biased region" description="Basic and acidic residues" evidence="1">
    <location>
        <begin position="287"/>
        <end position="297"/>
    </location>
</feature>
<name>A0A154P4Z2_DUFNO</name>
<evidence type="ECO:0000259" key="2">
    <source>
        <dbReference type="PROSITE" id="PS50837"/>
    </source>
</evidence>
<reference evidence="3 4" key="1">
    <citation type="submission" date="2015-07" db="EMBL/GenBank/DDBJ databases">
        <title>The genome of Dufourea novaeangliae.</title>
        <authorList>
            <person name="Pan H."/>
            <person name="Kapheim K."/>
        </authorList>
    </citation>
    <scope>NUCLEOTIDE SEQUENCE [LARGE SCALE GENOMIC DNA]</scope>
    <source>
        <strain evidence="3">0120121106</strain>
        <tissue evidence="3">Whole body</tissue>
    </source>
</reference>
<dbReference type="AlphaFoldDB" id="A0A154P4Z2"/>
<sequence length="1241" mass="134996">MDTRPRGILCFTFDVIAPLDAPVVYPFAERVVILFDDEALLSGKLILNGRGRCIGPEIVSQPDDTPDGVSACEQVKSSVTIGCLQSSGTRGSEAEEGGGVGGGGGGSTSMCCVLQGAERVFPSNGGKHGAGTGDNRGVGTSIGTQDLPLESLWAAGLDEGMGFPQRCSYANHHITLTNSATGHGSANPEELWRERNLSYRTPTTSTGIDSSFTDEIWTSANEAKFFRTSTTSTGIGSSLNLHDNNRSLESRDGDFYSTDIEDAKDTYRRYYPNTPTTSGLGSSSDRQSVETRRGSKDLPDHLWAAAMEDGFSRFNAMKSLQTITRQPRPNHDWVKTERISRFTKHRTISQSPQREEEIWTSKLNENHVSTYATQRINGPHKCHHQARRSFSTSIVADLAVTPDGSQQSLGSGEFLRSQADWEANVATVFRFVSLPPPVRDPGNRFAGRSITIESGHPGIISVSRLFSGPETQLAGRSRSSVPLRMHEGASKRNDDISQYTCLGRIEAAAPHCKQDYRKIVHEYLETDEELERSYTLSTPGGSSPVCCPPCSPPPAPAAYISSARASSRRLGAGSGHGGPPSPERDPLGRLLRFLKTFYRELGTRDPPHLPGWASPLPLGTLCPAHFQPHLQLLHKGEQEHRLENIKPDQIFAPVRLSDGTVSEAPRRVAIEGGPGSGRTTLCLRLLHQWAIQGDGPALAFIVPLRELRGSPVLNYLMRELFPRSAGIGDAVAQVWRTLHLMEDRVQFILDGYDECVGGRASLGDAVDLLEGRLFPDARILVTCSPSNAVALSPLVQRRIHLAGLEWPHVERLCVAYFIHNDIAEKACEFLEALNVQPQTVKQLGQHPLGWIMLCCLYQDSGSLPTETSALVQAAVKCIVKRSLDPPVPCNEEIPGHCRKRLEDFGKLSLAALRDGRCCYTEAELRARGGGIEVTRLGFLTKGLTFGQRRKPDLYTPIHMAVAEFLAAYYLTSVAQYANILRRELEGLPSGIISHLAGLLGPKTHLILNQLCPLEVPPRAVFSLLKAAGASDGNISAVCRLVGAGPGFGPAPNERPPAPLVHTSPLELEGWARILESPACTLEALEVVFQVERGSDPRYLDDFFEALAGNESVKLVRITSLLGQEFPADEAQRLAGHLKSVLGKKKLNDFELVITCLEEAAHDRLECVVNALCRGLNHASSSLARLVLDMNLSGEQVSRVCDALGTGVRRRAAKGEAVAGAESGRQLGRQKRGSLKLWNQYG</sequence>
<protein>
    <submittedName>
        <fullName evidence="3">Protein NLRC5</fullName>
    </submittedName>
</protein>
<gene>
    <name evidence="3" type="ORF">WN55_10109</name>
</gene>